<evidence type="ECO:0000256" key="1">
    <source>
        <dbReference type="SAM" id="MobiDB-lite"/>
    </source>
</evidence>
<dbReference type="EMBL" id="CP115965">
    <property type="protein sequence ID" value="WZW99154.1"/>
    <property type="molecule type" value="Genomic_DNA"/>
</dbReference>
<accession>A0ABZ3C8S4</accession>
<proteinExistence type="predicted"/>
<reference evidence="2 3" key="1">
    <citation type="journal article" date="2023" name="Environ Microbiome">
        <title>A coral-associated actinobacterium mitigates coral bleaching under heat stress.</title>
        <authorList>
            <person name="Li J."/>
            <person name="Zou Y."/>
            <person name="Li Q."/>
            <person name="Zhang J."/>
            <person name="Bourne D.G."/>
            <person name="Lyu Y."/>
            <person name="Liu C."/>
            <person name="Zhang S."/>
        </authorList>
    </citation>
    <scope>NUCLEOTIDE SEQUENCE [LARGE SCALE GENOMIC DNA]</scope>
    <source>
        <strain evidence="2 3">SCSIO 13291</strain>
    </source>
</reference>
<feature type="region of interest" description="Disordered" evidence="1">
    <location>
        <begin position="113"/>
        <end position="135"/>
    </location>
</feature>
<dbReference type="RefSeq" id="WP_342372932.1">
    <property type="nucleotide sequence ID" value="NZ_CP115965.1"/>
</dbReference>
<gene>
    <name evidence="2" type="ORF">PCC79_02830</name>
</gene>
<keyword evidence="3" id="KW-1185">Reference proteome</keyword>
<organism evidence="2 3">
    <name type="scientific">Propioniciclava soli</name>
    <dbReference type="NCBI Taxonomy" id="2775081"/>
    <lineage>
        <taxon>Bacteria</taxon>
        <taxon>Bacillati</taxon>
        <taxon>Actinomycetota</taxon>
        <taxon>Actinomycetes</taxon>
        <taxon>Propionibacteriales</taxon>
        <taxon>Propionibacteriaceae</taxon>
        <taxon>Propioniciclava</taxon>
    </lineage>
</organism>
<protein>
    <submittedName>
        <fullName evidence="2">Uncharacterized protein</fullName>
    </submittedName>
</protein>
<evidence type="ECO:0000313" key="2">
    <source>
        <dbReference type="EMBL" id="WZW99154.1"/>
    </source>
</evidence>
<sequence length="156" mass="16186">MATVTTWSVDLDDVLALFSGSDAVAATLLGLAAAAWPPPPKPAHVGNLDRLGPFSRHPVGGAPVVRPGVPTRGDVTDLVHRRPIAPGRVSAAWALVELWLDHVATAHAVREATDADDGPGGGLGEPVELPLPPLAGQQVGYTDGVLTIRRLSRSPR</sequence>
<dbReference type="Proteomes" id="UP001434337">
    <property type="component" value="Chromosome"/>
</dbReference>
<name>A0ABZ3C8S4_9ACTN</name>
<evidence type="ECO:0000313" key="3">
    <source>
        <dbReference type="Proteomes" id="UP001434337"/>
    </source>
</evidence>